<evidence type="ECO:0000313" key="4">
    <source>
        <dbReference type="Proteomes" id="UP001056756"/>
    </source>
</evidence>
<sequence length="133" mass="15408">MKANVKYIRIGLITALVIMAIVCYFLLRVTESQVVVNKMVMFYEVLPNSERIIKDKEAIKQFTYAARFAEKQTGKVDMPPPEYQFTLGKQLYYLWLGDQSSNSTLMKLPDSGTIYNIEESRTSYLVDILKNLY</sequence>
<dbReference type="InterPro" id="IPR058780">
    <property type="entry name" value="YhfM-like_dom"/>
</dbReference>
<reference evidence="3" key="1">
    <citation type="submission" date="2022-05" db="EMBL/GenBank/DDBJ databases">
        <title>Novel bacterial taxa in a minimal lignocellulolytic consortium and its capacity to transform plastics disclosed by genome-resolved metagenomics.</title>
        <authorList>
            <person name="Rodriguez C.A.D."/>
            <person name="Diaz-Garcia L."/>
            <person name="Herrera K."/>
            <person name="Tarazona N.A."/>
            <person name="Sproer C."/>
            <person name="Overmann J."/>
            <person name="Jimenez D.J."/>
        </authorList>
    </citation>
    <scope>NUCLEOTIDE SEQUENCE</scope>
    <source>
        <strain evidence="3">MAG5</strain>
    </source>
</reference>
<dbReference type="Pfam" id="PF26353">
    <property type="entry name" value="YhfM"/>
    <property type="match status" value="1"/>
</dbReference>
<accession>A0A9J6ZCK7</accession>
<dbReference type="KEGG" id="plig:NAG76_18820"/>
<feature type="domain" description="YhfM-like" evidence="2">
    <location>
        <begin position="49"/>
        <end position="131"/>
    </location>
</feature>
<evidence type="ECO:0000259" key="2">
    <source>
        <dbReference type="Pfam" id="PF26353"/>
    </source>
</evidence>
<evidence type="ECO:0000256" key="1">
    <source>
        <dbReference type="SAM" id="Phobius"/>
    </source>
</evidence>
<keyword evidence="1" id="KW-0812">Transmembrane</keyword>
<dbReference type="EMBL" id="CP097899">
    <property type="protein sequence ID" value="URN93858.1"/>
    <property type="molecule type" value="Genomic_DNA"/>
</dbReference>
<gene>
    <name evidence="3" type="ORF">NAG76_18820</name>
</gene>
<keyword evidence="1" id="KW-0472">Membrane</keyword>
<dbReference type="Proteomes" id="UP001056756">
    <property type="component" value="Chromosome"/>
</dbReference>
<proteinExistence type="predicted"/>
<feature type="transmembrane region" description="Helical" evidence="1">
    <location>
        <begin position="7"/>
        <end position="27"/>
    </location>
</feature>
<protein>
    <recommendedName>
        <fullName evidence="2">YhfM-like domain-containing protein</fullName>
    </recommendedName>
</protein>
<organism evidence="3 4">
    <name type="scientific">Candidatus Pristimantibacillus lignocellulolyticus</name>
    <dbReference type="NCBI Taxonomy" id="2994561"/>
    <lineage>
        <taxon>Bacteria</taxon>
        <taxon>Bacillati</taxon>
        <taxon>Bacillota</taxon>
        <taxon>Bacilli</taxon>
        <taxon>Bacillales</taxon>
        <taxon>Paenibacillaceae</taxon>
        <taxon>Candidatus Pristimantibacillus</taxon>
    </lineage>
</organism>
<dbReference type="AlphaFoldDB" id="A0A9J6ZCK7"/>
<name>A0A9J6ZCK7_9BACL</name>
<evidence type="ECO:0000313" key="3">
    <source>
        <dbReference type="EMBL" id="URN93858.1"/>
    </source>
</evidence>
<keyword evidence="1" id="KW-1133">Transmembrane helix</keyword>